<gene>
    <name evidence="7" type="ORF">JKP34_14820</name>
</gene>
<dbReference type="InterPro" id="IPR050377">
    <property type="entry name" value="Radical_SAM_PqqE_MftC-like"/>
</dbReference>
<feature type="domain" description="Radical SAM core" evidence="6">
    <location>
        <begin position="6"/>
        <end position="193"/>
    </location>
</feature>
<evidence type="ECO:0000256" key="4">
    <source>
        <dbReference type="ARBA" id="ARBA00023004"/>
    </source>
</evidence>
<dbReference type="Gene3D" id="3.20.20.70">
    <property type="entry name" value="Aldolase class I"/>
    <property type="match status" value="1"/>
</dbReference>
<dbReference type="SFLD" id="SFLDG01067">
    <property type="entry name" value="SPASM/twitch_domain_containing"/>
    <property type="match status" value="1"/>
</dbReference>
<organism evidence="7 8">
    <name type="scientific">Marivirga atlantica</name>
    <dbReference type="NCBI Taxonomy" id="1548457"/>
    <lineage>
        <taxon>Bacteria</taxon>
        <taxon>Pseudomonadati</taxon>
        <taxon>Bacteroidota</taxon>
        <taxon>Cytophagia</taxon>
        <taxon>Cytophagales</taxon>
        <taxon>Marivirgaceae</taxon>
        <taxon>Marivirga</taxon>
    </lineage>
</organism>
<comment type="cofactor">
    <cofactor evidence="1">
        <name>[4Fe-4S] cluster</name>
        <dbReference type="ChEBI" id="CHEBI:49883"/>
    </cofactor>
</comment>
<dbReference type="InterPro" id="IPR007197">
    <property type="entry name" value="rSAM"/>
</dbReference>
<dbReference type="InterPro" id="IPR058240">
    <property type="entry name" value="rSAM_sf"/>
</dbReference>
<dbReference type="CDD" id="cd01335">
    <property type="entry name" value="Radical_SAM"/>
    <property type="match status" value="1"/>
</dbReference>
<keyword evidence="3" id="KW-0479">Metal-binding</keyword>
<evidence type="ECO:0000256" key="5">
    <source>
        <dbReference type="ARBA" id="ARBA00023014"/>
    </source>
</evidence>
<dbReference type="Proteomes" id="UP000642920">
    <property type="component" value="Unassembled WGS sequence"/>
</dbReference>
<dbReference type="Pfam" id="PF04055">
    <property type="entry name" value="Radical_SAM"/>
    <property type="match status" value="1"/>
</dbReference>
<sequence>MEKPNFNNYDQIYWAFTQLCNDQCIHCYNSSGPKGTRISEEECLAIVNNLPDNLNKLILSGGEPLAEKKILYAILEAVEKKYDGKLQVALQFNGDLLNPKILGELIHLGVDHFSIASIDRYHKKQGERKEVLAALFESQRVKLREGQPKTKRSDNTKIEAPQLTYGFFGATEDMWLGGNWARGRALEHDIWKKDGTHNFCAIHSGAIGFIDKKNDDITQELSIQLWKVNPCCPGTVTPMGDARKEKVADIVERMSKHEVMKKLNAGNIYQIGESIGISEAYARQRAKELKNVCLWCDEFFTKHYDMKEQQEKTTTNK</sequence>
<dbReference type="GO" id="GO:0051536">
    <property type="term" value="F:iron-sulfur cluster binding"/>
    <property type="evidence" value="ECO:0007669"/>
    <property type="project" value="UniProtKB-KW"/>
</dbReference>
<evidence type="ECO:0000256" key="2">
    <source>
        <dbReference type="ARBA" id="ARBA00022691"/>
    </source>
</evidence>
<dbReference type="AlphaFoldDB" id="A0A937AHZ5"/>
<keyword evidence="5" id="KW-0411">Iron-sulfur</keyword>
<dbReference type="InterPro" id="IPR013785">
    <property type="entry name" value="Aldolase_TIM"/>
</dbReference>
<dbReference type="PANTHER" id="PTHR11228:SF34">
    <property type="entry name" value="TUNGSTEN-CONTAINING ALDEHYDE FERREDOXIN OXIDOREDUCTASE COFACTOR MODIFYING PROTEIN"/>
    <property type="match status" value="1"/>
</dbReference>
<dbReference type="PROSITE" id="PS51918">
    <property type="entry name" value="RADICAL_SAM"/>
    <property type="match status" value="1"/>
</dbReference>
<dbReference type="EMBL" id="JAERQG010000004">
    <property type="protein sequence ID" value="MBL0766538.1"/>
    <property type="molecule type" value="Genomic_DNA"/>
</dbReference>
<keyword evidence="4" id="KW-0408">Iron</keyword>
<dbReference type="GO" id="GO:0046872">
    <property type="term" value="F:metal ion binding"/>
    <property type="evidence" value="ECO:0007669"/>
    <property type="project" value="UniProtKB-KW"/>
</dbReference>
<name>A0A937AHZ5_9BACT</name>
<comment type="caution">
    <text evidence="7">The sequence shown here is derived from an EMBL/GenBank/DDBJ whole genome shotgun (WGS) entry which is preliminary data.</text>
</comment>
<dbReference type="SFLD" id="SFLDS00029">
    <property type="entry name" value="Radical_SAM"/>
    <property type="match status" value="1"/>
</dbReference>
<evidence type="ECO:0000313" key="8">
    <source>
        <dbReference type="Proteomes" id="UP000642920"/>
    </source>
</evidence>
<dbReference type="GO" id="GO:0003824">
    <property type="term" value="F:catalytic activity"/>
    <property type="evidence" value="ECO:0007669"/>
    <property type="project" value="InterPro"/>
</dbReference>
<evidence type="ECO:0000259" key="6">
    <source>
        <dbReference type="PROSITE" id="PS51918"/>
    </source>
</evidence>
<keyword evidence="2" id="KW-0949">S-adenosyl-L-methionine</keyword>
<evidence type="ECO:0000313" key="7">
    <source>
        <dbReference type="EMBL" id="MBL0766538.1"/>
    </source>
</evidence>
<proteinExistence type="predicted"/>
<dbReference type="SUPFAM" id="SSF102114">
    <property type="entry name" value="Radical SAM enzymes"/>
    <property type="match status" value="1"/>
</dbReference>
<dbReference type="RefSeq" id="WP_201923961.1">
    <property type="nucleotide sequence ID" value="NZ_JAERQG010000004.1"/>
</dbReference>
<evidence type="ECO:0000256" key="1">
    <source>
        <dbReference type="ARBA" id="ARBA00001966"/>
    </source>
</evidence>
<reference evidence="7" key="1">
    <citation type="submission" date="2021-01" db="EMBL/GenBank/DDBJ databases">
        <title>Marivirga sp. nov., isolated from intertidal surface sediments.</title>
        <authorList>
            <person name="Zhang M."/>
        </authorList>
    </citation>
    <scope>NUCLEOTIDE SEQUENCE</scope>
    <source>
        <strain evidence="7">SM1354</strain>
    </source>
</reference>
<accession>A0A937AHZ5</accession>
<evidence type="ECO:0000256" key="3">
    <source>
        <dbReference type="ARBA" id="ARBA00022723"/>
    </source>
</evidence>
<dbReference type="PANTHER" id="PTHR11228">
    <property type="entry name" value="RADICAL SAM DOMAIN PROTEIN"/>
    <property type="match status" value="1"/>
</dbReference>
<keyword evidence="8" id="KW-1185">Reference proteome</keyword>
<protein>
    <submittedName>
        <fullName evidence="7">Radical SAM protein</fullName>
    </submittedName>
</protein>